<dbReference type="InterPro" id="IPR020449">
    <property type="entry name" value="Tscrpt_reg_AraC-type_HTH"/>
</dbReference>
<feature type="modified residue" description="4-aspartylphosphate" evidence="10">
    <location>
        <position position="56"/>
    </location>
</feature>
<dbReference type="CDD" id="cd17536">
    <property type="entry name" value="REC_YesN-like"/>
    <property type="match status" value="1"/>
</dbReference>
<dbReference type="AlphaFoldDB" id="A0A1C7I9G7"/>
<dbReference type="Pfam" id="PF12833">
    <property type="entry name" value="HTH_18"/>
    <property type="match status" value="1"/>
</dbReference>
<dbReference type="KEGG" id="byl:A4V09_03245"/>
<keyword evidence="3" id="KW-0963">Cytoplasm</keyword>
<dbReference type="GO" id="GO:0000160">
    <property type="term" value="P:phosphorelay signal transduction system"/>
    <property type="evidence" value="ECO:0007669"/>
    <property type="project" value="UniProtKB-KW"/>
</dbReference>
<comment type="function">
    <text evidence="9">May play the central regulatory role in sporulation. It may be an element of the effector pathway responsible for the activation of sporulation genes in response to nutritional stress. Spo0A may act in concert with spo0H (a sigma factor) to control the expression of some genes that are critical to the sporulation process.</text>
</comment>
<dbReference type="EMBL" id="CP015405">
    <property type="protein sequence ID" value="ANU74862.1"/>
    <property type="molecule type" value="Genomic_DNA"/>
</dbReference>
<dbReference type="SMART" id="SM00342">
    <property type="entry name" value="HTH_ARAC"/>
    <property type="match status" value="1"/>
</dbReference>
<evidence type="ECO:0000256" key="5">
    <source>
        <dbReference type="ARBA" id="ARBA00023012"/>
    </source>
</evidence>
<dbReference type="PROSITE" id="PS01124">
    <property type="entry name" value="HTH_ARAC_FAMILY_2"/>
    <property type="match status" value="1"/>
</dbReference>
<evidence type="ECO:0000256" key="6">
    <source>
        <dbReference type="ARBA" id="ARBA00023015"/>
    </source>
</evidence>
<keyword evidence="4 10" id="KW-0597">Phosphoprotein</keyword>
<evidence type="ECO:0000256" key="3">
    <source>
        <dbReference type="ARBA" id="ARBA00022490"/>
    </source>
</evidence>
<comment type="subcellular location">
    <subcellularLocation>
        <location evidence="1">Cytoplasm</location>
    </subcellularLocation>
</comment>
<accession>A0A1C7I9G7</accession>
<dbReference type="SUPFAM" id="SSF52172">
    <property type="entry name" value="CheY-like"/>
    <property type="match status" value="1"/>
</dbReference>
<dbReference type="InterPro" id="IPR001789">
    <property type="entry name" value="Sig_transdc_resp-reg_receiver"/>
</dbReference>
<evidence type="ECO:0000256" key="2">
    <source>
        <dbReference type="ARBA" id="ARBA00018672"/>
    </source>
</evidence>
<dbReference type="SUPFAM" id="SSF46689">
    <property type="entry name" value="Homeodomain-like"/>
    <property type="match status" value="2"/>
</dbReference>
<name>A0A1C7I9G7_9FIRM</name>
<dbReference type="GO" id="GO:0043565">
    <property type="term" value="F:sequence-specific DNA binding"/>
    <property type="evidence" value="ECO:0007669"/>
    <property type="project" value="InterPro"/>
</dbReference>
<dbReference type="Gene3D" id="3.40.50.2300">
    <property type="match status" value="1"/>
</dbReference>
<dbReference type="STRING" id="1796616.A4V09_03245"/>
<dbReference type="GO" id="GO:0005737">
    <property type="term" value="C:cytoplasm"/>
    <property type="evidence" value="ECO:0007669"/>
    <property type="project" value="UniProtKB-SubCell"/>
</dbReference>
<dbReference type="PANTHER" id="PTHR42713:SF3">
    <property type="entry name" value="TRANSCRIPTIONAL REGULATORY PROTEIN HPTR"/>
    <property type="match status" value="1"/>
</dbReference>
<dbReference type="Gene3D" id="1.10.10.60">
    <property type="entry name" value="Homeodomain-like"/>
    <property type="match status" value="2"/>
</dbReference>
<dbReference type="OrthoDB" id="9794370at2"/>
<gene>
    <name evidence="13" type="ORF">A4V09_03245</name>
</gene>
<keyword evidence="14" id="KW-1185">Reference proteome</keyword>
<proteinExistence type="predicted"/>
<dbReference type="InterPro" id="IPR009057">
    <property type="entry name" value="Homeodomain-like_sf"/>
</dbReference>
<evidence type="ECO:0000313" key="14">
    <source>
        <dbReference type="Proteomes" id="UP000092574"/>
    </source>
</evidence>
<dbReference type="InterPro" id="IPR018060">
    <property type="entry name" value="HTH_AraC"/>
</dbReference>
<dbReference type="PROSITE" id="PS50110">
    <property type="entry name" value="RESPONSE_REGULATORY"/>
    <property type="match status" value="1"/>
</dbReference>
<evidence type="ECO:0000256" key="7">
    <source>
        <dbReference type="ARBA" id="ARBA00023125"/>
    </source>
</evidence>
<keyword evidence="8" id="KW-0804">Transcription</keyword>
<dbReference type="PRINTS" id="PR00032">
    <property type="entry name" value="HTHARAC"/>
</dbReference>
<keyword evidence="5" id="KW-0902">Two-component regulatory system</keyword>
<dbReference type="InterPro" id="IPR011006">
    <property type="entry name" value="CheY-like_superfamily"/>
</dbReference>
<sequence length="499" mass="58294">MMKILIAEDEIYARKSMKKQILELDFGREFHILEAQNGEQGMELFRQEEPDLVFTDIRMPKMDGLELLKEIKKENPEAKVIMVSAYADFAYAKSAIKFGAEGYLLKPIEDAELKEFIVKFRQQNTRKKEQAMFSGKDMVTRFIAQSVQEEETGKDLLAERMFGKVFWKYQVLVLWFAGRRYPDREEFMLWLHNIYGQEVWTAFRLIELEKDIWMLVMEADGQSRFRQKRIIQKLLEEKYDCYLGISAECKAPGELKSALTQATAAVENKIYSDEHLLEYSVIAGIKAVKYEMSEEQKNYLQISLEKKSRDKIQSALCEIFRHMEEKGRIHVDSLEIFLAQAAVLIHQAAGRPIPRLRLIDFSHMEEMKQRLLEAAEEYCTCGPNGQTLKGEDIIQGMKEYARKNYHLDISIRMLAEKVFFMNAAYLSHLFTEKTGISYSAYIRRLRVEKAREFLGKDTYSITDIASMVGYNDTSQFIRIFKQEIGMTPKKYRCQKTDGN</sequence>
<reference evidence="13" key="1">
    <citation type="submission" date="2017-04" db="EMBL/GenBank/DDBJ databases">
        <title>Complete Genome Sequences of Twelve Strains of a Stable Defined Moderately Diverse Mouse Microbiota 2 (sDMDMm2).</title>
        <authorList>
            <person name="Uchimura Y."/>
            <person name="Wyss M."/>
            <person name="Brugiroux S."/>
            <person name="Limenitakis J.P."/>
            <person name="Stecher B."/>
            <person name="McCoy K.D."/>
            <person name="Macpherson A.J."/>
        </authorList>
    </citation>
    <scope>NUCLEOTIDE SEQUENCE</scope>
    <source>
        <strain evidence="13">YL58</strain>
    </source>
</reference>
<feature type="domain" description="Response regulatory" evidence="12">
    <location>
        <begin position="3"/>
        <end position="121"/>
    </location>
</feature>
<keyword evidence="6" id="KW-0805">Transcription regulation</keyword>
<dbReference type="SMART" id="SM00448">
    <property type="entry name" value="REC"/>
    <property type="match status" value="1"/>
</dbReference>
<dbReference type="Proteomes" id="UP000092574">
    <property type="component" value="Chromosome"/>
</dbReference>
<evidence type="ECO:0000256" key="1">
    <source>
        <dbReference type="ARBA" id="ARBA00004496"/>
    </source>
</evidence>
<keyword evidence="7 13" id="KW-0238">DNA-binding</keyword>
<evidence type="ECO:0000259" key="12">
    <source>
        <dbReference type="PROSITE" id="PS50110"/>
    </source>
</evidence>
<dbReference type="InterPro" id="IPR018062">
    <property type="entry name" value="HTH_AraC-typ_CS"/>
</dbReference>
<dbReference type="RefSeq" id="WP_065541086.1">
    <property type="nucleotide sequence ID" value="NZ_CP015405.2"/>
</dbReference>
<dbReference type="GO" id="GO:0003700">
    <property type="term" value="F:DNA-binding transcription factor activity"/>
    <property type="evidence" value="ECO:0007669"/>
    <property type="project" value="InterPro"/>
</dbReference>
<dbReference type="PANTHER" id="PTHR42713">
    <property type="entry name" value="HISTIDINE KINASE-RELATED"/>
    <property type="match status" value="1"/>
</dbReference>
<dbReference type="Pfam" id="PF00072">
    <property type="entry name" value="Response_reg"/>
    <property type="match status" value="1"/>
</dbReference>
<protein>
    <recommendedName>
        <fullName evidence="2">Stage 0 sporulation protein A homolog</fullName>
    </recommendedName>
</protein>
<dbReference type="PROSITE" id="PS00041">
    <property type="entry name" value="HTH_ARAC_FAMILY_1"/>
    <property type="match status" value="1"/>
</dbReference>
<evidence type="ECO:0000259" key="11">
    <source>
        <dbReference type="PROSITE" id="PS01124"/>
    </source>
</evidence>
<dbReference type="InterPro" id="IPR051552">
    <property type="entry name" value="HptR"/>
</dbReference>
<organism evidence="13 14">
    <name type="scientific">Blautia pseudococcoides</name>
    <dbReference type="NCBI Taxonomy" id="1796616"/>
    <lineage>
        <taxon>Bacteria</taxon>
        <taxon>Bacillati</taxon>
        <taxon>Bacillota</taxon>
        <taxon>Clostridia</taxon>
        <taxon>Lachnospirales</taxon>
        <taxon>Lachnospiraceae</taxon>
        <taxon>Blautia</taxon>
    </lineage>
</organism>
<evidence type="ECO:0000256" key="9">
    <source>
        <dbReference type="ARBA" id="ARBA00024867"/>
    </source>
</evidence>
<feature type="domain" description="HTH araC/xylS-type" evidence="11">
    <location>
        <begin position="395"/>
        <end position="494"/>
    </location>
</feature>
<evidence type="ECO:0000313" key="13">
    <source>
        <dbReference type="EMBL" id="ANU74862.1"/>
    </source>
</evidence>
<evidence type="ECO:0000256" key="8">
    <source>
        <dbReference type="ARBA" id="ARBA00023163"/>
    </source>
</evidence>
<evidence type="ECO:0000256" key="10">
    <source>
        <dbReference type="PROSITE-ProRule" id="PRU00169"/>
    </source>
</evidence>
<evidence type="ECO:0000256" key="4">
    <source>
        <dbReference type="ARBA" id="ARBA00022553"/>
    </source>
</evidence>